<dbReference type="Proteomes" id="UP000290288">
    <property type="component" value="Unassembled WGS sequence"/>
</dbReference>
<dbReference type="AlphaFoldDB" id="A0A4Q2DRW6"/>
<reference evidence="2 3" key="1">
    <citation type="submission" date="2019-01" db="EMBL/GenBank/DDBJ databases">
        <title>Draft genome sequence of Psathyrella aberdarensis IHI B618.</title>
        <authorList>
            <person name="Buettner E."/>
            <person name="Kellner H."/>
        </authorList>
    </citation>
    <scope>NUCLEOTIDE SEQUENCE [LARGE SCALE GENOMIC DNA]</scope>
    <source>
        <strain evidence="2 3">IHI B618</strain>
    </source>
</reference>
<evidence type="ECO:0000313" key="3">
    <source>
        <dbReference type="Proteomes" id="UP000290288"/>
    </source>
</evidence>
<feature type="transmembrane region" description="Helical" evidence="1">
    <location>
        <begin position="81"/>
        <end position="101"/>
    </location>
</feature>
<dbReference type="OrthoDB" id="2991366at2759"/>
<gene>
    <name evidence="2" type="ORF">EST38_g2860</name>
</gene>
<keyword evidence="1" id="KW-0812">Transmembrane</keyword>
<evidence type="ECO:0000256" key="1">
    <source>
        <dbReference type="SAM" id="Phobius"/>
    </source>
</evidence>
<keyword evidence="3" id="KW-1185">Reference proteome</keyword>
<dbReference type="EMBL" id="SDEE01000055">
    <property type="protein sequence ID" value="RXW22977.1"/>
    <property type="molecule type" value="Genomic_DNA"/>
</dbReference>
<dbReference type="STRING" id="2316362.A0A4Q2DRW6"/>
<protein>
    <submittedName>
        <fullName evidence="2">Uncharacterized protein</fullName>
    </submittedName>
</protein>
<sequence length="164" mass="18386">MFMDNVLAAGVMGSGLAIGERHDQYLRLYEAMLDSLFEYYATYLRVLTSVVPSKYPSHCLRQVPGEVSYELIGWKVKASQVYFLIPLTIANMVTLGVLVATMTKTWGRPTSHLDPTDTRWVLKATVTEKECPSDDEQSEVEKHLLGPGVVGWEDKVRFSSATHT</sequence>
<keyword evidence="1" id="KW-1133">Transmembrane helix</keyword>
<organism evidence="2 3">
    <name type="scientific">Candolleomyces aberdarensis</name>
    <dbReference type="NCBI Taxonomy" id="2316362"/>
    <lineage>
        <taxon>Eukaryota</taxon>
        <taxon>Fungi</taxon>
        <taxon>Dikarya</taxon>
        <taxon>Basidiomycota</taxon>
        <taxon>Agaricomycotina</taxon>
        <taxon>Agaricomycetes</taxon>
        <taxon>Agaricomycetidae</taxon>
        <taxon>Agaricales</taxon>
        <taxon>Agaricineae</taxon>
        <taxon>Psathyrellaceae</taxon>
        <taxon>Candolleomyces</taxon>
    </lineage>
</organism>
<evidence type="ECO:0000313" key="2">
    <source>
        <dbReference type="EMBL" id="RXW22977.1"/>
    </source>
</evidence>
<proteinExistence type="predicted"/>
<keyword evidence="1" id="KW-0472">Membrane</keyword>
<accession>A0A4Q2DRW6</accession>
<name>A0A4Q2DRW6_9AGAR</name>
<comment type="caution">
    <text evidence="2">The sequence shown here is derived from an EMBL/GenBank/DDBJ whole genome shotgun (WGS) entry which is preliminary data.</text>
</comment>